<comment type="caution">
    <text evidence="1">The sequence shown here is derived from an EMBL/GenBank/DDBJ whole genome shotgun (WGS) entry which is preliminary data.</text>
</comment>
<organism evidence="1 2">
    <name type="scientific">Rhizobium grahamii CCGE 502</name>
    <dbReference type="NCBI Taxonomy" id="990285"/>
    <lineage>
        <taxon>Bacteria</taxon>
        <taxon>Pseudomonadati</taxon>
        <taxon>Pseudomonadota</taxon>
        <taxon>Alphaproteobacteria</taxon>
        <taxon>Hyphomicrobiales</taxon>
        <taxon>Rhizobiaceae</taxon>
        <taxon>Rhizobium/Agrobacterium group</taxon>
        <taxon>Rhizobium</taxon>
    </lineage>
</organism>
<reference evidence="1 2" key="1">
    <citation type="journal article" date="2012" name="J. Bacteriol.">
        <title>Genome sequence of Rhizobium grahamii CCGE502, a broad-host-range symbiont with low nodulation competitiveness in Phaseolus vulgaris.</title>
        <authorList>
            <person name="Althabegoiti M.J."/>
            <person name="Lozano L."/>
            <person name="Torres-Tejerizo G."/>
            <person name="Ormeno-Orrillo E."/>
            <person name="Rogel M.A."/>
            <person name="Gonzalez V."/>
            <person name="Martinez-Romero E."/>
        </authorList>
    </citation>
    <scope>NUCLEOTIDE SEQUENCE [LARGE SCALE GENOMIC DNA]</scope>
    <source>
        <strain evidence="1 2">CCGE 502</strain>
    </source>
</reference>
<dbReference type="AlphaFoldDB" id="S3HE49"/>
<evidence type="ECO:0000313" key="1">
    <source>
        <dbReference type="EMBL" id="EPE97004.1"/>
    </source>
</evidence>
<dbReference type="Proteomes" id="UP000014411">
    <property type="component" value="Unassembled WGS sequence"/>
</dbReference>
<name>S3HE49_9HYPH</name>
<protein>
    <submittedName>
        <fullName evidence="1">Uncharacterized protein</fullName>
    </submittedName>
</protein>
<sequence>MRYAVVLGRDVCLVTRHLAAAETEREFFSARFGRPANVITIDDDSGATARLPRQLAVRNARREIDLVELTA</sequence>
<accession>S3HE49</accession>
<evidence type="ECO:0000313" key="2">
    <source>
        <dbReference type="Proteomes" id="UP000014411"/>
    </source>
</evidence>
<keyword evidence="2" id="KW-1185">Reference proteome</keyword>
<dbReference type="EMBL" id="AEYE02000018">
    <property type="protein sequence ID" value="EPE97004.1"/>
    <property type="molecule type" value="Genomic_DNA"/>
</dbReference>
<proteinExistence type="predicted"/>
<gene>
    <name evidence="1" type="ORF">RGCCGE502_17240</name>
</gene>
<dbReference type="HOGENOM" id="CLU_2864813_0_0_5"/>